<dbReference type="AlphaFoldDB" id="A0A2H9T2C1"/>
<evidence type="ECO:0000256" key="1">
    <source>
        <dbReference type="SAM" id="MobiDB-lite"/>
    </source>
</evidence>
<proteinExistence type="predicted"/>
<reference evidence="2" key="1">
    <citation type="journal article" date="2017" name="Appl. Environ. Microbiol.">
        <title>Molecular characterization of an Endozoicomonas-like organism causing infection in king scallop Pecten maximus L.</title>
        <authorList>
            <person name="Cano I."/>
            <person name="van Aerle R."/>
            <person name="Ross S."/>
            <person name="Verner-Jeffreys D.W."/>
            <person name="Paley R.K."/>
            <person name="Rimmer G."/>
            <person name="Ryder D."/>
            <person name="Hooper P."/>
            <person name="Stone D."/>
            <person name="Feist S.W."/>
        </authorList>
    </citation>
    <scope>NUCLEOTIDE SEQUENCE</scope>
</reference>
<organism evidence="2">
    <name type="scientific">invertebrate metagenome</name>
    <dbReference type="NCBI Taxonomy" id="1711999"/>
    <lineage>
        <taxon>unclassified sequences</taxon>
        <taxon>metagenomes</taxon>
        <taxon>organismal metagenomes</taxon>
    </lineage>
</organism>
<sequence>MKRKEYKKSAPFFFTHLKQMYVFLVLILTTTLYGGETPESPSEDKVIVIDTSKMKESSAAPLVKPLSPPRHRYKKTRKQRAERDSSSVKKEGIEAFLAQHETNTQEIVTPKTPAKRPTSLALPKPQTSRQDSNESFILNASPEKTIKLVRAPAKTQPYLKVIRNILTHFSKKALCENSQEAQANTLQAAFNWNYYNAQIVTIKQNSMHNSFYNNLSKNLFSFIETRSEETPSDSIFVIQVMDQDQPHCCIGYLNHEQNVQRELGIMQLSLSSCRYSNDLYAANIKHKFCSVEVLQKKLQDYNKTADLRVIKLSSGEHSIALSNDDRRLFFMTQTWL</sequence>
<gene>
    <name evidence="2" type="ORF">CI610_03716</name>
</gene>
<accession>A0A2H9T2C1</accession>
<evidence type="ECO:0000313" key="2">
    <source>
        <dbReference type="EMBL" id="PJE77362.1"/>
    </source>
</evidence>
<protein>
    <submittedName>
        <fullName evidence="2">Uncharacterized protein</fullName>
    </submittedName>
</protein>
<feature type="region of interest" description="Disordered" evidence="1">
    <location>
        <begin position="58"/>
        <end position="89"/>
    </location>
</feature>
<feature type="region of interest" description="Disordered" evidence="1">
    <location>
        <begin position="104"/>
        <end position="133"/>
    </location>
</feature>
<feature type="compositionally biased region" description="Basic and acidic residues" evidence="1">
    <location>
        <begin position="79"/>
        <end position="89"/>
    </location>
</feature>
<feature type="compositionally biased region" description="Basic residues" evidence="1">
    <location>
        <begin position="69"/>
        <end position="78"/>
    </location>
</feature>
<name>A0A2H9T2C1_9ZZZZ</name>
<dbReference type="EMBL" id="NSIT01000704">
    <property type="protein sequence ID" value="PJE77362.1"/>
    <property type="molecule type" value="Genomic_DNA"/>
</dbReference>
<comment type="caution">
    <text evidence="2">The sequence shown here is derived from an EMBL/GenBank/DDBJ whole genome shotgun (WGS) entry which is preliminary data.</text>
</comment>